<gene>
    <name evidence="2" type="ORF">OXIME_000513</name>
</gene>
<evidence type="ECO:0000259" key="1">
    <source>
        <dbReference type="Pfam" id="PF25211"/>
    </source>
</evidence>
<feature type="domain" description="DUF7839" evidence="1">
    <location>
        <begin position="136"/>
        <end position="230"/>
    </location>
</feature>
<dbReference type="Pfam" id="PF25211">
    <property type="entry name" value="DUF7839"/>
    <property type="match status" value="1"/>
</dbReference>
<dbReference type="SUPFAM" id="SSF46785">
    <property type="entry name" value="Winged helix' DNA-binding domain"/>
    <property type="match status" value="1"/>
</dbReference>
<dbReference type="PANTHER" id="PTHR43704:SF2">
    <property type="entry name" value="HTH CRP-TYPE DOMAIN-CONTAINING PROTEIN"/>
    <property type="match status" value="1"/>
</dbReference>
<protein>
    <recommendedName>
        <fullName evidence="1">DUF7839 domain-containing protein</fullName>
    </recommendedName>
</protein>
<dbReference type="KEGG" id="omr:OXIME_000513"/>
<reference evidence="2 3" key="1">
    <citation type="submission" date="2023-09" db="EMBL/GenBank/DDBJ databases">
        <authorList>
            <person name="Golyshina O.V."/>
            <person name="Lunev E.A."/>
            <person name="Bargiela R."/>
            <person name="Gaines M.C."/>
            <person name="Daum B."/>
            <person name="Bale N.J."/>
            <person name="Koenen M."/>
            <person name="Sinninghe Damst J.S."/>
            <person name="Yakimov M."/>
            <person name="Golyshin P.N."/>
        </authorList>
    </citation>
    <scope>NUCLEOTIDE SEQUENCE [LARGE SCALE GENOMIC DNA]</scope>
    <source>
        <strain evidence="2 3">M1</strain>
    </source>
</reference>
<dbReference type="Proteomes" id="UP001451606">
    <property type="component" value="Chromosome"/>
</dbReference>
<dbReference type="InterPro" id="IPR036390">
    <property type="entry name" value="WH_DNA-bd_sf"/>
</dbReference>
<organism evidence="2 3">
    <name type="scientific">Oxyplasma meridianum</name>
    <dbReference type="NCBI Taxonomy" id="3073602"/>
    <lineage>
        <taxon>Archaea</taxon>
        <taxon>Methanobacteriati</taxon>
        <taxon>Thermoplasmatota</taxon>
        <taxon>Thermoplasmata</taxon>
        <taxon>Thermoplasmatales</taxon>
        <taxon>Thermoplasmataceae</taxon>
        <taxon>Oxyplasma</taxon>
    </lineage>
</organism>
<dbReference type="PIRSF" id="PIRSF004955">
    <property type="entry name" value="HTH_arch"/>
    <property type="match status" value="1"/>
</dbReference>
<keyword evidence="3" id="KW-1185">Reference proteome</keyword>
<dbReference type="EMBL" id="CP133772">
    <property type="protein sequence ID" value="WYX99967.1"/>
    <property type="molecule type" value="Genomic_DNA"/>
</dbReference>
<evidence type="ECO:0000313" key="2">
    <source>
        <dbReference type="EMBL" id="WYX99967.1"/>
    </source>
</evidence>
<dbReference type="GeneID" id="95967240"/>
<name>A0AAX4NF51_9ARCH</name>
<dbReference type="AlphaFoldDB" id="A0AAX4NF51"/>
<sequence>MILTEIFDGNEKPSEISRKIGITIQGVQYHTKIMREKGLIDVNGKITEIGFDFLYSGLSGFRDFVAESMAKLDNVLVWEAIAMENLRKGDIVWLKMSNGYLYATLDKSGEASGTVMKDTPEGEIAGVSQVKGIINMQLGTISIIVIPDIEKIKDMDDITEKVRDFLGTRPPGIFGVLGEEAMIVAKKMNIKPRLEFAPLESAFEASNRGISSHIIISSRRFHFILQTLRELQRKSPKNELKINYM</sequence>
<dbReference type="PANTHER" id="PTHR43704">
    <property type="entry name" value="BSR5907 PROTEIN"/>
    <property type="match status" value="1"/>
</dbReference>
<dbReference type="RefSeq" id="WP_393971924.1">
    <property type="nucleotide sequence ID" value="NZ_CP133772.1"/>
</dbReference>
<dbReference type="InterPro" id="IPR012015">
    <property type="entry name" value="UCP_HTH_arc"/>
</dbReference>
<dbReference type="InterPro" id="IPR057161">
    <property type="entry name" value="DUF7839"/>
</dbReference>
<proteinExistence type="predicted"/>
<accession>A0AAX4NF51</accession>
<evidence type="ECO:0000313" key="3">
    <source>
        <dbReference type="Proteomes" id="UP001451606"/>
    </source>
</evidence>